<dbReference type="Gene3D" id="2.60.40.10">
    <property type="entry name" value="Immunoglobulins"/>
    <property type="match status" value="2"/>
</dbReference>
<name>A0A6J1U633_9SAUR</name>
<keyword evidence="3" id="KW-0393">Immunoglobulin domain</keyword>
<reference evidence="8" key="1">
    <citation type="submission" date="2025-08" db="UniProtKB">
        <authorList>
            <consortium name="RefSeq"/>
        </authorList>
    </citation>
    <scope>IDENTIFICATION</scope>
</reference>
<dbReference type="InterPro" id="IPR039090">
    <property type="entry name" value="CD7"/>
</dbReference>
<dbReference type="GO" id="GO:0016020">
    <property type="term" value="C:membrane"/>
    <property type="evidence" value="ECO:0007669"/>
    <property type="project" value="UniProtKB-SubCell"/>
</dbReference>
<dbReference type="AlphaFoldDB" id="A0A6J1U633"/>
<feature type="signal peptide" evidence="5">
    <location>
        <begin position="1"/>
        <end position="22"/>
    </location>
</feature>
<evidence type="ECO:0000313" key="7">
    <source>
        <dbReference type="Proteomes" id="UP000504612"/>
    </source>
</evidence>
<keyword evidence="5" id="KW-0732">Signal</keyword>
<dbReference type="SMART" id="SM00409">
    <property type="entry name" value="IG"/>
    <property type="match status" value="2"/>
</dbReference>
<evidence type="ECO:0000313" key="8">
    <source>
        <dbReference type="RefSeq" id="XP_026523339.1"/>
    </source>
</evidence>
<protein>
    <submittedName>
        <fullName evidence="8">Uncharacterized protein LOC113412125</fullName>
    </submittedName>
</protein>
<dbReference type="PANTHER" id="PTHR15343:SF0">
    <property type="entry name" value="T-CELL ANTIGEN CD7"/>
    <property type="match status" value="1"/>
</dbReference>
<dbReference type="SUPFAM" id="SSF48726">
    <property type="entry name" value="Immunoglobulin"/>
    <property type="match status" value="2"/>
</dbReference>
<sequence length="459" mass="52355">MATFQNLLFAFLLLNVLSYIQAGDNCLSCSKPNIAELGKGIMIKCKSKTPIHLIGLKFCTLKGDNCFAKIIIKEQNGSWTENETTLKLYNSCTAFLSIYPIKISHEGNYILNYITENGMGNLTICLEVFAPYTRPQIMKQEDILICTASGGYPEEKFYWVSKTGTNLIHKATSQSVKNEDGSFSLSNILQLESAPSETEYCCIFNQTRVPNRQPVSECMTLENAKTSTIITEETTLNMTGVIVIVIIVISLVSILLAVMWWRKKRKNCLLQDKMVSQELMVLIAEEGQSVNLNCKFMHVIEGLYLKRTFGDVTNVLYVTQHGKIKKEDSAYENRTEYFEMNNTVTITLKHLKENDSDVYMCTAGMAINNELVQKNSSPILLAIKEAAEKKFEFPWMLFSIISLLILLLFMLGFYIINHTNIKKSFQKRHAKTKQNFIYEDMTYSLRHKKSEPKINKYAM</sequence>
<keyword evidence="4" id="KW-1133">Transmembrane helix</keyword>
<evidence type="ECO:0000256" key="4">
    <source>
        <dbReference type="SAM" id="Phobius"/>
    </source>
</evidence>
<feature type="domain" description="Ig-like" evidence="6">
    <location>
        <begin position="144"/>
        <end position="216"/>
    </location>
</feature>
<evidence type="ECO:0000259" key="6">
    <source>
        <dbReference type="PROSITE" id="PS50835"/>
    </source>
</evidence>
<keyword evidence="2 4" id="KW-0472">Membrane</keyword>
<feature type="transmembrane region" description="Helical" evidence="4">
    <location>
        <begin position="238"/>
        <end position="261"/>
    </location>
</feature>
<evidence type="ECO:0000256" key="1">
    <source>
        <dbReference type="ARBA" id="ARBA00004370"/>
    </source>
</evidence>
<dbReference type="InterPro" id="IPR013106">
    <property type="entry name" value="Ig_V-set"/>
</dbReference>
<organism evidence="7 8">
    <name type="scientific">Notechis scutatus</name>
    <name type="common">mainland tiger snake</name>
    <dbReference type="NCBI Taxonomy" id="8663"/>
    <lineage>
        <taxon>Eukaryota</taxon>
        <taxon>Metazoa</taxon>
        <taxon>Chordata</taxon>
        <taxon>Craniata</taxon>
        <taxon>Vertebrata</taxon>
        <taxon>Euteleostomi</taxon>
        <taxon>Lepidosauria</taxon>
        <taxon>Squamata</taxon>
        <taxon>Bifurcata</taxon>
        <taxon>Unidentata</taxon>
        <taxon>Episquamata</taxon>
        <taxon>Toxicofera</taxon>
        <taxon>Serpentes</taxon>
        <taxon>Colubroidea</taxon>
        <taxon>Elapidae</taxon>
        <taxon>Hydrophiinae</taxon>
        <taxon>Notechis</taxon>
    </lineage>
</organism>
<evidence type="ECO:0000256" key="3">
    <source>
        <dbReference type="ARBA" id="ARBA00023319"/>
    </source>
</evidence>
<dbReference type="InterPro" id="IPR007110">
    <property type="entry name" value="Ig-like_dom"/>
</dbReference>
<dbReference type="RefSeq" id="XP_026523339.1">
    <property type="nucleotide sequence ID" value="XM_026667554.1"/>
</dbReference>
<keyword evidence="7" id="KW-1185">Reference proteome</keyword>
<dbReference type="InterPro" id="IPR036179">
    <property type="entry name" value="Ig-like_dom_sf"/>
</dbReference>
<keyword evidence="4" id="KW-0812">Transmembrane</keyword>
<dbReference type="GeneID" id="113412125"/>
<gene>
    <name evidence="8" type="primary">LOC113412125</name>
</gene>
<feature type="chain" id="PRO_5026991035" evidence="5">
    <location>
        <begin position="23"/>
        <end position="459"/>
    </location>
</feature>
<dbReference type="PROSITE" id="PS50835">
    <property type="entry name" value="IG_LIKE"/>
    <property type="match status" value="1"/>
</dbReference>
<accession>A0A6J1U633</accession>
<dbReference type="InterPro" id="IPR003599">
    <property type="entry name" value="Ig_sub"/>
</dbReference>
<dbReference type="GO" id="GO:0038023">
    <property type="term" value="F:signaling receptor activity"/>
    <property type="evidence" value="ECO:0007669"/>
    <property type="project" value="InterPro"/>
</dbReference>
<dbReference type="Pfam" id="PF07686">
    <property type="entry name" value="V-set"/>
    <property type="match status" value="1"/>
</dbReference>
<dbReference type="Proteomes" id="UP000504612">
    <property type="component" value="Unplaced"/>
</dbReference>
<evidence type="ECO:0000256" key="2">
    <source>
        <dbReference type="ARBA" id="ARBA00023136"/>
    </source>
</evidence>
<comment type="subcellular location">
    <subcellularLocation>
        <location evidence="1">Membrane</location>
    </subcellularLocation>
</comment>
<dbReference type="PANTHER" id="PTHR15343">
    <property type="entry name" value="CD7"/>
    <property type="match status" value="1"/>
</dbReference>
<dbReference type="InterPro" id="IPR053896">
    <property type="entry name" value="BTN3A2-like_Ig-C"/>
</dbReference>
<evidence type="ECO:0000256" key="5">
    <source>
        <dbReference type="SAM" id="SignalP"/>
    </source>
</evidence>
<feature type="transmembrane region" description="Helical" evidence="4">
    <location>
        <begin position="393"/>
        <end position="416"/>
    </location>
</feature>
<dbReference type="Pfam" id="PF22705">
    <property type="entry name" value="C2-set_3"/>
    <property type="match status" value="1"/>
</dbReference>
<proteinExistence type="predicted"/>
<dbReference type="InterPro" id="IPR013783">
    <property type="entry name" value="Ig-like_fold"/>
</dbReference>
<dbReference type="GO" id="GO:0002250">
    <property type="term" value="P:adaptive immune response"/>
    <property type="evidence" value="ECO:0007669"/>
    <property type="project" value="InterPro"/>
</dbReference>
<dbReference type="KEGG" id="nss:113412125"/>